<proteinExistence type="predicted"/>
<feature type="transmembrane region" description="Helical" evidence="1">
    <location>
        <begin position="53"/>
        <end position="76"/>
    </location>
</feature>
<feature type="transmembrane region" description="Helical" evidence="1">
    <location>
        <begin position="88"/>
        <end position="110"/>
    </location>
</feature>
<accession>A0A1Y2C5F2</accession>
<reference evidence="2 3" key="1">
    <citation type="submission" date="2016-07" db="EMBL/GenBank/DDBJ databases">
        <title>Pervasive Adenine N6-methylation of Active Genes in Fungi.</title>
        <authorList>
            <consortium name="DOE Joint Genome Institute"/>
            <person name="Mondo S.J."/>
            <person name="Dannebaum R.O."/>
            <person name="Kuo R.C."/>
            <person name="Labutti K."/>
            <person name="Haridas S."/>
            <person name="Kuo A."/>
            <person name="Salamov A."/>
            <person name="Ahrendt S.R."/>
            <person name="Lipzen A."/>
            <person name="Sullivan W."/>
            <person name="Andreopoulos W.B."/>
            <person name="Clum A."/>
            <person name="Lindquist E."/>
            <person name="Daum C."/>
            <person name="Ramamoorthy G.K."/>
            <person name="Gryganskyi A."/>
            <person name="Culley D."/>
            <person name="Magnuson J.K."/>
            <person name="James T.Y."/>
            <person name="O'Malley M.A."/>
            <person name="Stajich J.E."/>
            <person name="Spatafora J.W."/>
            <person name="Visel A."/>
            <person name="Grigoriev I.V."/>
        </authorList>
    </citation>
    <scope>NUCLEOTIDE SEQUENCE [LARGE SCALE GENOMIC DNA]</scope>
    <source>
        <strain evidence="2 3">JEL800</strain>
    </source>
</reference>
<feature type="transmembrane region" description="Helical" evidence="1">
    <location>
        <begin position="122"/>
        <end position="144"/>
    </location>
</feature>
<feature type="transmembrane region" description="Helical" evidence="1">
    <location>
        <begin position="20"/>
        <end position="41"/>
    </location>
</feature>
<gene>
    <name evidence="2" type="ORF">BCR33DRAFT_786395</name>
</gene>
<evidence type="ECO:0000313" key="3">
    <source>
        <dbReference type="Proteomes" id="UP000193642"/>
    </source>
</evidence>
<protein>
    <recommendedName>
        <fullName evidence="4">G-protein coupled receptors family 1 profile domain-containing protein</fullName>
    </recommendedName>
</protein>
<dbReference type="EMBL" id="MCGO01000029">
    <property type="protein sequence ID" value="ORY42166.1"/>
    <property type="molecule type" value="Genomic_DNA"/>
</dbReference>
<evidence type="ECO:0008006" key="4">
    <source>
        <dbReference type="Google" id="ProtNLM"/>
    </source>
</evidence>
<evidence type="ECO:0000256" key="1">
    <source>
        <dbReference type="SAM" id="Phobius"/>
    </source>
</evidence>
<keyword evidence="1" id="KW-1133">Transmembrane helix</keyword>
<keyword evidence="1" id="KW-0472">Membrane</keyword>
<dbReference type="AlphaFoldDB" id="A0A1Y2C5F2"/>
<organism evidence="2 3">
    <name type="scientific">Rhizoclosmatium globosum</name>
    <dbReference type="NCBI Taxonomy" id="329046"/>
    <lineage>
        <taxon>Eukaryota</taxon>
        <taxon>Fungi</taxon>
        <taxon>Fungi incertae sedis</taxon>
        <taxon>Chytridiomycota</taxon>
        <taxon>Chytridiomycota incertae sedis</taxon>
        <taxon>Chytridiomycetes</taxon>
        <taxon>Chytridiales</taxon>
        <taxon>Chytriomycetaceae</taxon>
        <taxon>Rhizoclosmatium</taxon>
    </lineage>
</organism>
<name>A0A1Y2C5F2_9FUNG</name>
<dbReference type="Proteomes" id="UP000193642">
    <property type="component" value="Unassembled WGS sequence"/>
</dbReference>
<evidence type="ECO:0000313" key="2">
    <source>
        <dbReference type="EMBL" id="ORY42166.1"/>
    </source>
</evidence>
<dbReference type="OrthoDB" id="2122814at2759"/>
<keyword evidence="1" id="KW-0812">Transmembrane</keyword>
<sequence length="213" mass="23613">MSNTTSQDLINVLGPPLNFLLLGVILHMCFHAFCLSMAKIISKLVFKTETGSLFLNWIVCAFNVSAIVNAIFAFTLTAVPLTTQKSCFIVNFLQNITYHLTLIIFDYLILFKSYIATRKSSVFAIIAGLASLNRLIWTIADLFWSEGSFEDETCSLLQNALSGTQYAVADIIIDAIGTLGAMHAFFAANAHLLPLDGIFYHVMKENGEYCVKF</sequence>
<keyword evidence="3" id="KW-1185">Reference proteome</keyword>
<comment type="caution">
    <text evidence="2">The sequence shown here is derived from an EMBL/GenBank/DDBJ whole genome shotgun (WGS) entry which is preliminary data.</text>
</comment>